<dbReference type="PANTHER" id="PTHR11474">
    <property type="entry name" value="TYROSINASE FAMILY MEMBER"/>
    <property type="match status" value="1"/>
</dbReference>
<evidence type="ECO:0000259" key="5">
    <source>
        <dbReference type="PROSITE" id="PS00498"/>
    </source>
</evidence>
<comment type="caution">
    <text evidence="6">The sequence shown here is derived from an EMBL/GenBank/DDBJ whole genome shotgun (WGS) entry which is preliminary data.</text>
</comment>
<evidence type="ECO:0000313" key="6">
    <source>
        <dbReference type="EMBL" id="ORX98727.1"/>
    </source>
</evidence>
<proteinExistence type="predicted"/>
<keyword evidence="1" id="KW-0479">Metal-binding</keyword>
<dbReference type="PROSITE" id="PS00497">
    <property type="entry name" value="TYROSINASE_1"/>
    <property type="match status" value="1"/>
</dbReference>
<evidence type="ECO:0000256" key="2">
    <source>
        <dbReference type="ARBA" id="ARBA00023002"/>
    </source>
</evidence>
<dbReference type="AlphaFoldDB" id="A0A1Y1YL36"/>
<reference evidence="6 7" key="1">
    <citation type="submission" date="2016-07" db="EMBL/GenBank/DDBJ databases">
        <title>Pervasive Adenine N6-methylation of Active Genes in Fungi.</title>
        <authorList>
            <consortium name="DOE Joint Genome Institute"/>
            <person name="Mondo S.J."/>
            <person name="Dannebaum R.O."/>
            <person name="Kuo R.C."/>
            <person name="Labutti K."/>
            <person name="Haridas S."/>
            <person name="Kuo A."/>
            <person name="Salamov A."/>
            <person name="Ahrendt S.R."/>
            <person name="Lipzen A."/>
            <person name="Sullivan W."/>
            <person name="Andreopoulos W.B."/>
            <person name="Clum A."/>
            <person name="Lindquist E."/>
            <person name="Daum C."/>
            <person name="Ramamoorthy G.K."/>
            <person name="Gryganskyi A."/>
            <person name="Culley D."/>
            <person name="Magnuson J.K."/>
            <person name="James T.Y."/>
            <person name="O'Malley M.A."/>
            <person name="Stajich J.E."/>
            <person name="Spatafora J.W."/>
            <person name="Visel A."/>
            <person name="Grigoriev I.V."/>
        </authorList>
    </citation>
    <scope>NUCLEOTIDE SEQUENCE [LARGE SCALE GENOMIC DNA]</scope>
    <source>
        <strain evidence="6 7">CBS 115471</strain>
    </source>
</reference>
<evidence type="ECO:0000313" key="7">
    <source>
        <dbReference type="Proteomes" id="UP000193144"/>
    </source>
</evidence>
<dbReference type="GO" id="GO:0016491">
    <property type="term" value="F:oxidoreductase activity"/>
    <property type="evidence" value="ECO:0007669"/>
    <property type="project" value="UniProtKB-KW"/>
</dbReference>
<name>A0A1Y1YL36_9PLEO</name>
<dbReference type="InterPro" id="IPR008922">
    <property type="entry name" value="Di-copper_centre_dom_sf"/>
</dbReference>
<dbReference type="InterPro" id="IPR002227">
    <property type="entry name" value="Tyrosinase_Cu-bd"/>
</dbReference>
<protein>
    <recommendedName>
        <fullName evidence="4 5">Tyrosinase copper-binding domain-containing protein</fullName>
    </recommendedName>
</protein>
<dbReference type="Pfam" id="PF00264">
    <property type="entry name" value="Tyrosinase"/>
    <property type="match status" value="1"/>
</dbReference>
<feature type="domain" description="Tyrosinase copper-binding" evidence="4">
    <location>
        <begin position="122"/>
        <end position="139"/>
    </location>
</feature>
<dbReference type="Gene3D" id="1.10.1280.10">
    <property type="entry name" value="Di-copper center containing domain from catechol oxidase"/>
    <property type="match status" value="1"/>
</dbReference>
<dbReference type="PANTHER" id="PTHR11474:SF125">
    <property type="entry name" value="N-ACETYL-6-HYDROXYTRYPTOPHAN OXIDASE IVOB-RELATED"/>
    <property type="match status" value="1"/>
</dbReference>
<dbReference type="GO" id="GO:0046872">
    <property type="term" value="F:metal ion binding"/>
    <property type="evidence" value="ECO:0007669"/>
    <property type="project" value="UniProtKB-KW"/>
</dbReference>
<keyword evidence="7" id="KW-1185">Reference proteome</keyword>
<feature type="domain" description="Tyrosinase copper-binding" evidence="5">
    <location>
        <begin position="312"/>
        <end position="323"/>
    </location>
</feature>
<keyword evidence="3" id="KW-0732">Signal</keyword>
<evidence type="ECO:0000256" key="1">
    <source>
        <dbReference type="ARBA" id="ARBA00022723"/>
    </source>
</evidence>
<dbReference type="SUPFAM" id="SSF48056">
    <property type="entry name" value="Di-copper centre-containing domain"/>
    <property type="match status" value="1"/>
</dbReference>
<dbReference type="PRINTS" id="PR00092">
    <property type="entry name" value="TYROSINASE"/>
</dbReference>
<evidence type="ECO:0000256" key="3">
    <source>
        <dbReference type="SAM" id="SignalP"/>
    </source>
</evidence>
<gene>
    <name evidence="6" type="ORF">BCR34DRAFT_593116</name>
</gene>
<dbReference type="OrthoDB" id="6132182at2759"/>
<feature type="signal peptide" evidence="3">
    <location>
        <begin position="1"/>
        <end position="27"/>
    </location>
</feature>
<dbReference type="EMBL" id="MCFA01000210">
    <property type="protein sequence ID" value="ORX98727.1"/>
    <property type="molecule type" value="Genomic_DNA"/>
</dbReference>
<dbReference type="PROSITE" id="PS00498">
    <property type="entry name" value="TYROSINASE_2"/>
    <property type="match status" value="1"/>
</dbReference>
<organism evidence="6 7">
    <name type="scientific">Clohesyomyces aquaticus</name>
    <dbReference type="NCBI Taxonomy" id="1231657"/>
    <lineage>
        <taxon>Eukaryota</taxon>
        <taxon>Fungi</taxon>
        <taxon>Dikarya</taxon>
        <taxon>Ascomycota</taxon>
        <taxon>Pezizomycotina</taxon>
        <taxon>Dothideomycetes</taxon>
        <taxon>Pleosporomycetidae</taxon>
        <taxon>Pleosporales</taxon>
        <taxon>Lindgomycetaceae</taxon>
        <taxon>Clohesyomyces</taxon>
    </lineage>
</organism>
<feature type="chain" id="PRO_5012440617" description="Tyrosinase copper-binding domain-containing protein" evidence="3">
    <location>
        <begin position="28"/>
        <end position="388"/>
    </location>
</feature>
<dbReference type="Proteomes" id="UP000193144">
    <property type="component" value="Unassembled WGS sequence"/>
</dbReference>
<dbReference type="InterPro" id="IPR050316">
    <property type="entry name" value="Tyrosinase/Hemocyanin"/>
</dbReference>
<evidence type="ECO:0000259" key="4">
    <source>
        <dbReference type="PROSITE" id="PS00497"/>
    </source>
</evidence>
<dbReference type="STRING" id="1231657.A0A1Y1YL36"/>
<sequence>MTLSDSSRRLFASLLLLFVLVPILVTADAVDDLSEKALNNVYKLLNGTLSDGATHNTGCTKEKLIVRREYGNLTLAERAQYVAAVQCIMTKPSKMSASQFPGVKNRYDDFVAIHLQQTLNIHGTANFLSWHRWFTWAYENALRTECGYNGTQPYWNWGKYPDLLKSPIFDGSDTSMGGNGEYIAHKGHAVGMANVMVPAGNGGGCISTGPFKNMTVNLGPMSVAVEITIKANPRSDGLGYNPRCVRRDVTDYFTKSYLRTQDIQALITNPTTIKAFQDEMQTDTTAKFGVHSAGHFTIWGDPGGDFYISPGDPAFFLHHSQIDRTWWIWQNQDPKARVMTVGGSTSMFGGGAGTLNDKIDLGVLVPGGTLAIKDLVSTTAGPFCYTYQ</sequence>
<keyword evidence="2" id="KW-0560">Oxidoreductase</keyword>
<accession>A0A1Y1YL36</accession>